<gene>
    <name evidence="3" type="ORF">LTT95_17070</name>
</gene>
<reference evidence="3" key="1">
    <citation type="submission" date="2021-12" db="EMBL/GenBank/DDBJ databases">
        <authorList>
            <person name="Ulrich A."/>
        </authorList>
    </citation>
    <scope>NUCLEOTIDE SEQUENCE</scope>
    <source>
        <strain evidence="3">A1P009</strain>
    </source>
</reference>
<accession>A0ABS8UGL0</accession>
<organism evidence="3 4">
    <name type="scientific">Luteimonas fraxinea</name>
    <dbReference type="NCBI Taxonomy" id="2901869"/>
    <lineage>
        <taxon>Bacteria</taxon>
        <taxon>Pseudomonadati</taxon>
        <taxon>Pseudomonadota</taxon>
        <taxon>Gammaproteobacteria</taxon>
        <taxon>Lysobacterales</taxon>
        <taxon>Lysobacteraceae</taxon>
        <taxon>Luteimonas</taxon>
    </lineage>
</organism>
<comment type="caution">
    <text evidence="3">The sequence shown here is derived from an EMBL/GenBank/DDBJ whole genome shotgun (WGS) entry which is preliminary data.</text>
</comment>
<evidence type="ECO:0000313" key="4">
    <source>
        <dbReference type="Proteomes" id="UP001430360"/>
    </source>
</evidence>
<evidence type="ECO:0000256" key="1">
    <source>
        <dbReference type="SAM" id="MobiDB-lite"/>
    </source>
</evidence>
<proteinExistence type="predicted"/>
<feature type="compositionally biased region" description="Pro residues" evidence="1">
    <location>
        <begin position="171"/>
        <end position="180"/>
    </location>
</feature>
<keyword evidence="4" id="KW-1185">Reference proteome</keyword>
<dbReference type="Proteomes" id="UP001430360">
    <property type="component" value="Unassembled WGS sequence"/>
</dbReference>
<feature type="signal peptide" evidence="2">
    <location>
        <begin position="1"/>
        <end position="27"/>
    </location>
</feature>
<evidence type="ECO:0000313" key="3">
    <source>
        <dbReference type="EMBL" id="MCD9098652.1"/>
    </source>
</evidence>
<keyword evidence="2" id="KW-0732">Signal</keyword>
<protein>
    <submittedName>
        <fullName evidence="3">Uncharacterized protein</fullName>
    </submittedName>
</protein>
<name>A0ABS8UGL0_9GAMM</name>
<evidence type="ECO:0000256" key="2">
    <source>
        <dbReference type="SAM" id="SignalP"/>
    </source>
</evidence>
<sequence length="277" mass="29489">MHAPRPARSIAAWLLLGSLLAMPAVHAVRAWKAQERVRIEVVDRDTGSTAQPVSHRGDSWIAGTPGAPYAIRLTNTTGARVLVVLSVDGVNAISGETAAPSQTGYVLAPWQTTEITGWRKSHDDVARFEFAALGDSYAARTGRPDNVGTIGIAVFGEREPPPPVAVSRAPYPAPPSPPAPVERERSASAASDSVASESNASRMRAERQSIGTGHGAREWAPVSSTAFERATRTPVQVSTLRYDSVDALVARGVLPRHRAWAQARRPEAFPGGFVPDP</sequence>
<feature type="region of interest" description="Disordered" evidence="1">
    <location>
        <begin position="161"/>
        <end position="235"/>
    </location>
</feature>
<feature type="chain" id="PRO_5046823799" evidence="2">
    <location>
        <begin position="28"/>
        <end position="277"/>
    </location>
</feature>
<dbReference type="EMBL" id="JAJQKU010000007">
    <property type="protein sequence ID" value="MCD9098652.1"/>
    <property type="molecule type" value="Genomic_DNA"/>
</dbReference>
<feature type="compositionally biased region" description="Low complexity" evidence="1">
    <location>
        <begin position="187"/>
        <end position="202"/>
    </location>
</feature>
<dbReference type="RefSeq" id="WP_232138009.1">
    <property type="nucleotide sequence ID" value="NZ_CP089507.1"/>
</dbReference>
<reference evidence="3" key="2">
    <citation type="journal article" date="2022" name="Syst. Appl. Microbiol.">
        <title>Physiological and genomic characterisation of Luteimonas fraxinea sp. nov., a bacterial species associated with trees tolerant to ash dieback.</title>
        <authorList>
            <person name="Ulrich K."/>
            <person name="Becker R."/>
            <person name="Behrendt U."/>
            <person name="Kube M."/>
            <person name="Schneck V."/>
            <person name="Ulrich A."/>
        </authorList>
    </citation>
    <scope>NUCLEOTIDE SEQUENCE</scope>
    <source>
        <strain evidence="3">A1P009</strain>
    </source>
</reference>